<dbReference type="eggNOG" id="ENOG502ZQD8">
    <property type="taxonomic scope" value="Bacteria"/>
</dbReference>
<keyword evidence="1" id="KW-0812">Transmembrane</keyword>
<organism evidence="2 3">
    <name type="scientific">marine gamma proteobacterium HTCC2143</name>
    <dbReference type="NCBI Taxonomy" id="247633"/>
    <lineage>
        <taxon>Bacteria</taxon>
        <taxon>Pseudomonadati</taxon>
        <taxon>Pseudomonadota</taxon>
        <taxon>Gammaproteobacteria</taxon>
        <taxon>Cellvibrionales</taxon>
        <taxon>Spongiibacteraceae</taxon>
        <taxon>BD1-7 clade</taxon>
    </lineage>
</organism>
<evidence type="ECO:0000256" key="1">
    <source>
        <dbReference type="SAM" id="Phobius"/>
    </source>
</evidence>
<gene>
    <name evidence="2" type="ORF">GP2143_05360</name>
</gene>
<keyword evidence="1" id="KW-0472">Membrane</keyword>
<dbReference type="EMBL" id="AAVT01000002">
    <property type="protein sequence ID" value="EAW31852.1"/>
    <property type="molecule type" value="Genomic_DNA"/>
</dbReference>
<evidence type="ECO:0000313" key="2">
    <source>
        <dbReference type="EMBL" id="EAW31852.1"/>
    </source>
</evidence>
<keyword evidence="3" id="KW-1185">Reference proteome</keyword>
<comment type="caution">
    <text evidence="2">The sequence shown here is derived from an EMBL/GenBank/DDBJ whole genome shotgun (WGS) entry which is preliminary data.</text>
</comment>
<name>A0YBC2_9GAMM</name>
<sequence>MAKRERDEEQAEVNPVDLLNVVDRRVGINKLLMISALIISVILISVMATGISVMYMRISALTEEAEAREDRPMDEQFVVLEQQIMLLADFRKSELKKISTYTQQLEKISKDCDLEKAEPYTEFLTSREADFKVLVETMKSGFNDLASMNRGSKKWLTAHNKTLDDLVEKSVGRKAVLEVELRSGS</sequence>
<feature type="transmembrane region" description="Helical" evidence="1">
    <location>
        <begin position="31"/>
        <end position="56"/>
    </location>
</feature>
<proteinExistence type="predicted"/>
<protein>
    <submittedName>
        <fullName evidence="2">Uncharacterized protein</fullName>
    </submittedName>
</protein>
<accession>A0YBC2</accession>
<dbReference type="OrthoDB" id="6903821at2"/>
<evidence type="ECO:0000313" key="3">
    <source>
        <dbReference type="Proteomes" id="UP000004931"/>
    </source>
</evidence>
<dbReference type="STRING" id="247633.GP2143_05360"/>
<reference evidence="2 3" key="1">
    <citation type="journal article" date="2010" name="J. Bacteriol.">
        <title>Genome sequence of the oligotrophic marine Gammaproteobacterium HTCC2143, isolated from the Oregon Coast.</title>
        <authorList>
            <person name="Oh H.M."/>
            <person name="Kang I."/>
            <person name="Ferriera S."/>
            <person name="Giovannoni S.J."/>
            <person name="Cho J.C."/>
        </authorList>
    </citation>
    <scope>NUCLEOTIDE SEQUENCE [LARGE SCALE GENOMIC DNA]</scope>
    <source>
        <strain evidence="2 3">HTCC2143</strain>
    </source>
</reference>
<dbReference type="Proteomes" id="UP000004931">
    <property type="component" value="Unassembled WGS sequence"/>
</dbReference>
<dbReference type="AlphaFoldDB" id="A0YBC2"/>
<keyword evidence="1" id="KW-1133">Transmembrane helix</keyword>